<protein>
    <submittedName>
        <fullName evidence="1">Uncharacterized protein</fullName>
    </submittedName>
</protein>
<dbReference type="Proteomes" id="UP001630127">
    <property type="component" value="Unassembled WGS sequence"/>
</dbReference>
<dbReference type="AlphaFoldDB" id="A0ABD2ZCB2"/>
<proteinExistence type="predicted"/>
<name>A0ABD2ZCB2_9GENT</name>
<sequence>MYFQTNLSLVCQLLSEILVMQSAPSLLNVWCISSLFNWPSFKISSTSITQSFGLADLILPSPSSNNHLSCQILMGLPSPTLLRDPISITFLAPIIILFQNQKIVLGKPQI</sequence>
<evidence type="ECO:0000313" key="1">
    <source>
        <dbReference type="EMBL" id="KAL3516713.1"/>
    </source>
</evidence>
<reference evidence="1 2" key="1">
    <citation type="submission" date="2024-11" db="EMBL/GenBank/DDBJ databases">
        <title>A near-complete genome assembly of Cinchona calisaya.</title>
        <authorList>
            <person name="Lian D.C."/>
            <person name="Zhao X.W."/>
            <person name="Wei L."/>
        </authorList>
    </citation>
    <scope>NUCLEOTIDE SEQUENCE [LARGE SCALE GENOMIC DNA]</scope>
    <source>
        <tissue evidence="1">Nenye</tissue>
    </source>
</reference>
<accession>A0ABD2ZCB2</accession>
<organism evidence="1 2">
    <name type="scientific">Cinchona calisaya</name>
    <dbReference type="NCBI Taxonomy" id="153742"/>
    <lineage>
        <taxon>Eukaryota</taxon>
        <taxon>Viridiplantae</taxon>
        <taxon>Streptophyta</taxon>
        <taxon>Embryophyta</taxon>
        <taxon>Tracheophyta</taxon>
        <taxon>Spermatophyta</taxon>
        <taxon>Magnoliopsida</taxon>
        <taxon>eudicotyledons</taxon>
        <taxon>Gunneridae</taxon>
        <taxon>Pentapetalae</taxon>
        <taxon>asterids</taxon>
        <taxon>lamiids</taxon>
        <taxon>Gentianales</taxon>
        <taxon>Rubiaceae</taxon>
        <taxon>Cinchonoideae</taxon>
        <taxon>Cinchoneae</taxon>
        <taxon>Cinchona</taxon>
    </lineage>
</organism>
<comment type="caution">
    <text evidence="1">The sequence shown here is derived from an EMBL/GenBank/DDBJ whole genome shotgun (WGS) entry which is preliminary data.</text>
</comment>
<dbReference type="EMBL" id="JBJUIK010000010">
    <property type="protein sequence ID" value="KAL3516713.1"/>
    <property type="molecule type" value="Genomic_DNA"/>
</dbReference>
<evidence type="ECO:0000313" key="2">
    <source>
        <dbReference type="Proteomes" id="UP001630127"/>
    </source>
</evidence>
<gene>
    <name evidence="1" type="ORF">ACH5RR_023615</name>
</gene>
<keyword evidence="2" id="KW-1185">Reference proteome</keyword>